<proteinExistence type="predicted"/>
<organism evidence="1 2">
    <name type="scientific">Smallanthus sonchifolius</name>
    <dbReference type="NCBI Taxonomy" id="185202"/>
    <lineage>
        <taxon>Eukaryota</taxon>
        <taxon>Viridiplantae</taxon>
        <taxon>Streptophyta</taxon>
        <taxon>Embryophyta</taxon>
        <taxon>Tracheophyta</taxon>
        <taxon>Spermatophyta</taxon>
        <taxon>Magnoliopsida</taxon>
        <taxon>eudicotyledons</taxon>
        <taxon>Gunneridae</taxon>
        <taxon>Pentapetalae</taxon>
        <taxon>asterids</taxon>
        <taxon>campanulids</taxon>
        <taxon>Asterales</taxon>
        <taxon>Asteraceae</taxon>
        <taxon>Asteroideae</taxon>
        <taxon>Heliantheae alliance</taxon>
        <taxon>Millerieae</taxon>
        <taxon>Smallanthus</taxon>
    </lineage>
</organism>
<dbReference type="Proteomes" id="UP001056120">
    <property type="component" value="Linkage Group LG17"/>
</dbReference>
<protein>
    <submittedName>
        <fullName evidence="1">Uncharacterized protein</fullName>
    </submittedName>
</protein>
<keyword evidence="2" id="KW-1185">Reference proteome</keyword>
<reference evidence="2" key="1">
    <citation type="journal article" date="2022" name="Mol. Ecol. Resour.">
        <title>The genomes of chicory, endive, great burdock and yacon provide insights into Asteraceae palaeo-polyploidization history and plant inulin production.</title>
        <authorList>
            <person name="Fan W."/>
            <person name="Wang S."/>
            <person name="Wang H."/>
            <person name="Wang A."/>
            <person name="Jiang F."/>
            <person name="Liu H."/>
            <person name="Zhao H."/>
            <person name="Xu D."/>
            <person name="Zhang Y."/>
        </authorList>
    </citation>
    <scope>NUCLEOTIDE SEQUENCE [LARGE SCALE GENOMIC DNA]</scope>
    <source>
        <strain evidence="2">cv. Yunnan</strain>
    </source>
</reference>
<name>A0ACB9EX33_9ASTR</name>
<dbReference type="EMBL" id="CM042034">
    <property type="protein sequence ID" value="KAI3763143.1"/>
    <property type="molecule type" value="Genomic_DNA"/>
</dbReference>
<sequence length="437" mass="48690">MAPTTRNLASQLATIAAKLDAILASLRDGVEEIKVQLIRDGCNKGESEGDSKNMVAEEPQGSNHDPFQQLGSGIDNDNKISGVGGITAEITDRNDLIDDGIGGTYEIDKFDGTGIEDWGPGWCCCSVVYEELVQSINKGCKFHYHDCILVVFFLIVWDLGKETFGGPVRRKPTEGEKVSGPIARSSSKIPATPTVLSVTKSWEINMHQHSVLAYIWVHEAGQPTIEWLIAWHNVFLPFDLRTSRFSGPEIGGRKGRIREIQIVVGRLHQLLWLKHLVTGELIELSEQAIIDCSTTGFKDTRDDGLNTRHTFKYLVKNRGIPLERDYPFKGQIGKCNKKKKNLIAASIKGYAKVPANEHALKIAVANQPICVSLATDEYFDGYTGCYCGSPNFIKIQRDDGDMQMWFPNYDSHLVDFYKPWTKVSLLLTQGMWFCGMG</sequence>
<reference evidence="1 2" key="2">
    <citation type="journal article" date="2022" name="Mol. Ecol. Resour.">
        <title>The genomes of chicory, endive, great burdock and yacon provide insights into Asteraceae paleo-polyploidization history and plant inulin production.</title>
        <authorList>
            <person name="Fan W."/>
            <person name="Wang S."/>
            <person name="Wang H."/>
            <person name="Wang A."/>
            <person name="Jiang F."/>
            <person name="Liu H."/>
            <person name="Zhao H."/>
            <person name="Xu D."/>
            <person name="Zhang Y."/>
        </authorList>
    </citation>
    <scope>NUCLEOTIDE SEQUENCE [LARGE SCALE GENOMIC DNA]</scope>
    <source>
        <strain evidence="2">cv. Yunnan</strain>
        <tissue evidence="1">Leaves</tissue>
    </source>
</reference>
<evidence type="ECO:0000313" key="1">
    <source>
        <dbReference type="EMBL" id="KAI3763143.1"/>
    </source>
</evidence>
<accession>A0ACB9EX33</accession>
<gene>
    <name evidence="1" type="ORF">L1987_53593</name>
</gene>
<comment type="caution">
    <text evidence="1">The sequence shown here is derived from an EMBL/GenBank/DDBJ whole genome shotgun (WGS) entry which is preliminary data.</text>
</comment>
<evidence type="ECO:0000313" key="2">
    <source>
        <dbReference type="Proteomes" id="UP001056120"/>
    </source>
</evidence>